<dbReference type="AlphaFoldDB" id="A0A914R642"/>
<proteinExistence type="predicted"/>
<dbReference type="Proteomes" id="UP000887564">
    <property type="component" value="Unplaced"/>
</dbReference>
<evidence type="ECO:0000313" key="2">
    <source>
        <dbReference type="WBParaSite" id="PEQ_0000173301-mRNA-1"/>
    </source>
</evidence>
<organism evidence="1 2">
    <name type="scientific">Parascaris equorum</name>
    <name type="common">Equine roundworm</name>
    <dbReference type="NCBI Taxonomy" id="6256"/>
    <lineage>
        <taxon>Eukaryota</taxon>
        <taxon>Metazoa</taxon>
        <taxon>Ecdysozoa</taxon>
        <taxon>Nematoda</taxon>
        <taxon>Chromadorea</taxon>
        <taxon>Rhabditida</taxon>
        <taxon>Spirurina</taxon>
        <taxon>Ascaridomorpha</taxon>
        <taxon>Ascaridoidea</taxon>
        <taxon>Ascarididae</taxon>
        <taxon>Parascaris</taxon>
    </lineage>
</organism>
<dbReference type="WBParaSite" id="PEQ_0000173301-mRNA-1">
    <property type="protein sequence ID" value="PEQ_0000173301-mRNA-1"/>
    <property type="gene ID" value="PEQ_0000173301"/>
</dbReference>
<name>A0A914R642_PAREQ</name>
<sequence length="121" mass="13525">MASASNLKSRRPTVLRSLLSLAFVMTRSISQLESEKNCELFATNIAYIAKDIEILIDSLPIDEPSGSSFNHAIHIFIFSDSYRISTPTYLQLYSSITSFSLQNLRCFAIVGISLSKYLSSF</sequence>
<accession>A0A914R642</accession>
<protein>
    <submittedName>
        <fullName evidence="2">Uncharacterized protein</fullName>
    </submittedName>
</protein>
<keyword evidence="1" id="KW-1185">Reference proteome</keyword>
<evidence type="ECO:0000313" key="1">
    <source>
        <dbReference type="Proteomes" id="UP000887564"/>
    </source>
</evidence>
<reference evidence="2" key="1">
    <citation type="submission" date="2022-11" db="UniProtKB">
        <authorList>
            <consortium name="WormBaseParasite"/>
        </authorList>
    </citation>
    <scope>IDENTIFICATION</scope>
</reference>